<dbReference type="SUPFAM" id="SSF53187">
    <property type="entry name" value="Zn-dependent exopeptidases"/>
    <property type="match status" value="1"/>
</dbReference>
<evidence type="ECO:0008006" key="3">
    <source>
        <dbReference type="Google" id="ProtNLM"/>
    </source>
</evidence>
<evidence type="ECO:0000313" key="2">
    <source>
        <dbReference type="EMBL" id="SVC29314.1"/>
    </source>
</evidence>
<dbReference type="AlphaFoldDB" id="A0A382KX07"/>
<dbReference type="EMBL" id="UINC01083525">
    <property type="protein sequence ID" value="SVC29314.1"/>
    <property type="molecule type" value="Genomic_DNA"/>
</dbReference>
<evidence type="ECO:0000256" key="1">
    <source>
        <dbReference type="SAM" id="MobiDB-lite"/>
    </source>
</evidence>
<organism evidence="2">
    <name type="scientific">marine metagenome</name>
    <dbReference type="NCBI Taxonomy" id="408172"/>
    <lineage>
        <taxon>unclassified sequences</taxon>
        <taxon>metagenomes</taxon>
        <taxon>ecological metagenomes</taxon>
    </lineage>
</organism>
<proteinExistence type="predicted"/>
<accession>A0A382KX07</accession>
<feature type="non-terminal residue" evidence="2">
    <location>
        <position position="211"/>
    </location>
</feature>
<feature type="region of interest" description="Disordered" evidence="1">
    <location>
        <begin position="1"/>
        <end position="24"/>
    </location>
</feature>
<sequence>MNLNDTQSMKDGIGPSQNSLPVSISSAPMSECQKNWLTQTFSFLNEKRALELNETLTNIYSYTGHEREINEYVVNYFSALGMDSHYQAIDNQMGNAIIPINGDGTGPTLLAISPVDTHWSGDVDVDGGQWGIPMRRDNLLPAQVEGKTVIGLGSNNIKATMTALILATEAINKANIPLKGSLISAFVCGAAPALSPLDEERKNISFGTGVL</sequence>
<gene>
    <name evidence="2" type="ORF">METZ01_LOCUS282168</name>
</gene>
<dbReference type="InterPro" id="IPR050072">
    <property type="entry name" value="Peptidase_M20A"/>
</dbReference>
<dbReference type="PANTHER" id="PTHR43808">
    <property type="entry name" value="ACETYLORNITHINE DEACETYLASE"/>
    <property type="match status" value="1"/>
</dbReference>
<reference evidence="2" key="1">
    <citation type="submission" date="2018-05" db="EMBL/GenBank/DDBJ databases">
        <authorList>
            <person name="Lanie J.A."/>
            <person name="Ng W.-L."/>
            <person name="Kazmierczak K.M."/>
            <person name="Andrzejewski T.M."/>
            <person name="Davidsen T.M."/>
            <person name="Wayne K.J."/>
            <person name="Tettelin H."/>
            <person name="Glass J.I."/>
            <person name="Rusch D."/>
            <person name="Podicherti R."/>
            <person name="Tsui H.-C.T."/>
            <person name="Winkler M.E."/>
        </authorList>
    </citation>
    <scope>NUCLEOTIDE SEQUENCE</scope>
</reference>
<dbReference type="Gene3D" id="3.40.630.10">
    <property type="entry name" value="Zn peptidases"/>
    <property type="match status" value="1"/>
</dbReference>
<protein>
    <recommendedName>
        <fullName evidence="3">Peptidase M20 dimerisation domain-containing protein</fullName>
    </recommendedName>
</protein>
<name>A0A382KX07_9ZZZZ</name>